<keyword evidence="3" id="KW-0378">Hydrolase</keyword>
<dbReference type="GeneID" id="6997988"/>
<dbReference type="CDD" id="cd07521">
    <property type="entry name" value="HAD_FCP1-like"/>
    <property type="match status" value="1"/>
</dbReference>
<dbReference type="eggNOG" id="KOG1605">
    <property type="taxonomic scope" value="Eukaryota"/>
</dbReference>
<sequence>MEDRDTVGISMINEGNRENWVNNSISPDNSLLIRRIHQKTNSKSDLFHQISSPTSSTRTSVSHDTQDSIVTSFIVLDEQEIPFDEVISENKNQSYFLNCNNYIEVDDKSKSFKDSDGINDCKNSSKYKMLNTKTTNRKESNKIIDNNEIINSEIREIMTCIENEEYNKNNNSIMIGDIKDIRIIGKNSENNENKEKKENLMSNSYIQDNDNNILNKDIVSLEKSYIISNKRSKNKWKSKKKLSEKILLIFNNLKSDFLSWKIGNWGSNKGPSNFLNNRSNKDNRKQDLDFKSHDMIIDESNGDETCYTNDSNISRKTVSTIDECIYPSIPYLEPQKPEYFGRKTLVLDLDETLVHSSFQPIRAASFVISVEIEYEMYNVYVLKRPGVDKFLEVVSSLYEVVIFTASLSKYANPLLDKLDPRGLCPYRLFRENCTVEGNSFIKDLSKLGRNLEDVIIIDNSPISYLFQPENAIPITSWFNDKNDTELYDLLPLLSVCFIFNLFFCNSNKLNYMEIKFQNINFMIMDLFSDTCKKEVK</sequence>
<dbReference type="RefSeq" id="XP_002142834.1">
    <property type="nucleotide sequence ID" value="XM_002142798.1"/>
</dbReference>
<gene>
    <name evidence="3" type="ORF">CMU_003150</name>
</gene>
<feature type="domain" description="FCP1 homology" evidence="2">
    <location>
        <begin position="338"/>
        <end position="496"/>
    </location>
</feature>
<dbReference type="FunFam" id="3.40.50.1000:FF:000093">
    <property type="entry name" value="NLI interacting factor-like phosphatase family protein"/>
    <property type="match status" value="1"/>
</dbReference>
<evidence type="ECO:0000259" key="2">
    <source>
        <dbReference type="PROSITE" id="PS50969"/>
    </source>
</evidence>
<dbReference type="NCBIfam" id="TIGR02251">
    <property type="entry name" value="HIF-SF_euk"/>
    <property type="match status" value="1"/>
</dbReference>
<dbReference type="PROSITE" id="PS50969">
    <property type="entry name" value="FCP1"/>
    <property type="match status" value="1"/>
</dbReference>
<feature type="region of interest" description="Disordered" evidence="1">
    <location>
        <begin position="43"/>
        <end position="63"/>
    </location>
</feature>
<dbReference type="InterPro" id="IPR004274">
    <property type="entry name" value="FCP1_dom"/>
</dbReference>
<dbReference type="InterPro" id="IPR023214">
    <property type="entry name" value="HAD_sf"/>
</dbReference>
<dbReference type="Proteomes" id="UP000001460">
    <property type="component" value="Unassembled WGS sequence"/>
</dbReference>
<organism evidence="3 4">
    <name type="scientific">Cryptosporidium muris (strain RN66)</name>
    <dbReference type="NCBI Taxonomy" id="441375"/>
    <lineage>
        <taxon>Eukaryota</taxon>
        <taxon>Sar</taxon>
        <taxon>Alveolata</taxon>
        <taxon>Apicomplexa</taxon>
        <taxon>Conoidasida</taxon>
        <taxon>Coccidia</taxon>
        <taxon>Eucoccidiorida</taxon>
        <taxon>Eimeriorina</taxon>
        <taxon>Cryptosporidiidae</taxon>
        <taxon>Cryptosporidium</taxon>
    </lineage>
</organism>
<dbReference type="Gene3D" id="3.40.50.1000">
    <property type="entry name" value="HAD superfamily/HAD-like"/>
    <property type="match status" value="1"/>
</dbReference>
<dbReference type="EMBL" id="DS989740">
    <property type="protein sequence ID" value="EEA08485.1"/>
    <property type="molecule type" value="Genomic_DNA"/>
</dbReference>
<dbReference type="InterPro" id="IPR050365">
    <property type="entry name" value="TIM50"/>
</dbReference>
<feature type="compositionally biased region" description="Low complexity" evidence="1">
    <location>
        <begin position="51"/>
        <end position="62"/>
    </location>
</feature>
<keyword evidence="4" id="KW-1185">Reference proteome</keyword>
<dbReference type="AlphaFoldDB" id="B6AJU4"/>
<dbReference type="SMART" id="SM00577">
    <property type="entry name" value="CPDc"/>
    <property type="match status" value="1"/>
</dbReference>
<proteinExistence type="predicted"/>
<dbReference type="GO" id="GO:0004722">
    <property type="term" value="F:protein serine/threonine phosphatase activity"/>
    <property type="evidence" value="ECO:0007669"/>
    <property type="project" value="UniProtKB-EC"/>
</dbReference>
<evidence type="ECO:0000256" key="1">
    <source>
        <dbReference type="SAM" id="MobiDB-lite"/>
    </source>
</evidence>
<evidence type="ECO:0000313" key="4">
    <source>
        <dbReference type="Proteomes" id="UP000001460"/>
    </source>
</evidence>
<dbReference type="VEuPathDB" id="CryptoDB:CMU_003150"/>
<reference evidence="3" key="1">
    <citation type="submission" date="2008-06" db="EMBL/GenBank/DDBJ databases">
        <authorList>
            <person name="Lorenzi H."/>
            <person name="Inman J."/>
            <person name="Miller J."/>
            <person name="Schobel S."/>
            <person name="Amedeo P."/>
            <person name="Caler E.V."/>
            <person name="da Silva J."/>
        </authorList>
    </citation>
    <scope>NUCLEOTIDE SEQUENCE [LARGE SCALE GENOMIC DNA]</scope>
    <source>
        <strain evidence="3">RN66</strain>
    </source>
</reference>
<dbReference type="SUPFAM" id="SSF56784">
    <property type="entry name" value="HAD-like"/>
    <property type="match status" value="1"/>
</dbReference>
<dbReference type="EC" id="3.1.3.16" evidence="3"/>
<dbReference type="Pfam" id="PF03031">
    <property type="entry name" value="NIF"/>
    <property type="match status" value="1"/>
</dbReference>
<dbReference type="OrthoDB" id="277011at2759"/>
<dbReference type="OMA" id="YLDPHKN"/>
<protein>
    <submittedName>
        <fullName evidence="3">NLI interacting factor-like phosphatase family protein</fullName>
        <ecNumber evidence="3">3.1.3.16</ecNumber>
    </submittedName>
</protein>
<dbReference type="InterPro" id="IPR011948">
    <property type="entry name" value="Dullard_phosphatase"/>
</dbReference>
<dbReference type="InterPro" id="IPR036412">
    <property type="entry name" value="HAD-like_sf"/>
</dbReference>
<evidence type="ECO:0000313" key="3">
    <source>
        <dbReference type="EMBL" id="EEA08485.1"/>
    </source>
</evidence>
<dbReference type="PANTHER" id="PTHR12210">
    <property type="entry name" value="DULLARD PROTEIN PHOSPHATASE"/>
    <property type="match status" value="1"/>
</dbReference>
<dbReference type="STRING" id="441375.B6AJU4"/>
<name>B6AJU4_CRYMR</name>
<accession>B6AJU4</accession>